<comment type="caution">
    <text evidence="1">The sequence shown here is derived from an EMBL/GenBank/DDBJ whole genome shotgun (WGS) entry which is preliminary data.</text>
</comment>
<gene>
    <name evidence="1" type="ORF">GCM10010096_16670</name>
</gene>
<name>A0A8H9M8F6_9BURK</name>
<dbReference type="AlphaFoldDB" id="A0A8H9M8F6"/>
<evidence type="ECO:0000313" key="2">
    <source>
        <dbReference type="Proteomes" id="UP000608923"/>
    </source>
</evidence>
<accession>A0A8H9M8F6</accession>
<sequence length="46" mass="5372">MRIILILLGAAVLAYLIAKGIRQLMVERRQRKDETQQPRKGSRDEH</sequence>
<evidence type="ECO:0000313" key="1">
    <source>
        <dbReference type="EMBL" id="GHC45826.1"/>
    </source>
</evidence>
<dbReference type="Proteomes" id="UP000608923">
    <property type="component" value="Unassembled WGS sequence"/>
</dbReference>
<reference evidence="2" key="1">
    <citation type="journal article" date="2019" name="Int. J. Syst. Evol. Microbiol.">
        <title>The Global Catalogue of Microorganisms (GCM) 10K type strain sequencing project: providing services to taxonomists for standard genome sequencing and annotation.</title>
        <authorList>
            <consortium name="The Broad Institute Genomics Platform"/>
            <consortium name="The Broad Institute Genome Sequencing Center for Infectious Disease"/>
            <person name="Wu L."/>
            <person name="Ma J."/>
        </authorList>
    </citation>
    <scope>NUCLEOTIDE SEQUENCE [LARGE SCALE GENOMIC DNA]</scope>
    <source>
        <strain evidence="2">KCTC 42083</strain>
    </source>
</reference>
<dbReference type="EMBL" id="BMZN01000002">
    <property type="protein sequence ID" value="GHC45826.1"/>
    <property type="molecule type" value="Genomic_DNA"/>
</dbReference>
<dbReference type="RefSeq" id="WP_189392067.1">
    <property type="nucleotide sequence ID" value="NZ_BMZN01000002.1"/>
</dbReference>
<proteinExistence type="predicted"/>
<keyword evidence="2" id="KW-1185">Reference proteome</keyword>
<protein>
    <submittedName>
        <fullName evidence="1">Uncharacterized protein</fullName>
    </submittedName>
</protein>
<organism evidence="1 2">
    <name type="scientific">Alcaligenes pakistanensis</name>
    <dbReference type="NCBI Taxonomy" id="1482717"/>
    <lineage>
        <taxon>Bacteria</taxon>
        <taxon>Pseudomonadati</taxon>
        <taxon>Pseudomonadota</taxon>
        <taxon>Betaproteobacteria</taxon>
        <taxon>Burkholderiales</taxon>
        <taxon>Alcaligenaceae</taxon>
        <taxon>Alcaligenes</taxon>
    </lineage>
</organism>